<evidence type="ECO:0000256" key="1">
    <source>
        <dbReference type="ARBA" id="ARBA00022676"/>
    </source>
</evidence>
<dbReference type="CDD" id="cd06533">
    <property type="entry name" value="Glyco_transf_WecG_TagA"/>
    <property type="match status" value="1"/>
</dbReference>
<evidence type="ECO:0000313" key="4">
    <source>
        <dbReference type="Proteomes" id="UP001252243"/>
    </source>
</evidence>
<organism evidence="3 4">
    <name type="scientific">Arthrobacter ginsengisoli</name>
    <dbReference type="NCBI Taxonomy" id="1356565"/>
    <lineage>
        <taxon>Bacteria</taxon>
        <taxon>Bacillati</taxon>
        <taxon>Actinomycetota</taxon>
        <taxon>Actinomycetes</taxon>
        <taxon>Micrococcales</taxon>
        <taxon>Micrococcaceae</taxon>
        <taxon>Arthrobacter</taxon>
    </lineage>
</organism>
<evidence type="ECO:0000256" key="2">
    <source>
        <dbReference type="ARBA" id="ARBA00022679"/>
    </source>
</evidence>
<keyword evidence="2 3" id="KW-0808">Transferase</keyword>
<dbReference type="Proteomes" id="UP001252243">
    <property type="component" value="Unassembled WGS sequence"/>
</dbReference>
<dbReference type="PANTHER" id="PTHR34136">
    <property type="match status" value="1"/>
</dbReference>
<dbReference type="EMBL" id="JAVDVQ010000009">
    <property type="protein sequence ID" value="MDR7083180.1"/>
    <property type="molecule type" value="Genomic_DNA"/>
</dbReference>
<dbReference type="EC" id="2.4.1.187" evidence="3"/>
<dbReference type="RefSeq" id="WP_310057466.1">
    <property type="nucleotide sequence ID" value="NZ_JAVDVQ010000009.1"/>
</dbReference>
<name>A0ABU1UDH6_9MICC</name>
<dbReference type="Pfam" id="PF03808">
    <property type="entry name" value="Glyco_tran_WecG"/>
    <property type="match status" value="1"/>
</dbReference>
<comment type="caution">
    <text evidence="3">The sequence shown here is derived from an EMBL/GenBank/DDBJ whole genome shotgun (WGS) entry which is preliminary data.</text>
</comment>
<dbReference type="GO" id="GO:0047244">
    <property type="term" value="F:N-acetylglucosaminyldiphosphoundecaprenol N-acetyl-beta-D-mannosaminyltransferase activity"/>
    <property type="evidence" value="ECO:0007669"/>
    <property type="project" value="UniProtKB-EC"/>
</dbReference>
<keyword evidence="4" id="KW-1185">Reference proteome</keyword>
<sequence>MTTKIDFLGIQIDSLTMDESVDKAMALIEDGGVHQHVVVNAAKVVAAIQDASLGKTISDCAMVNADGQSVVWASRMLGKGLPERVAGVDFMDRLLTAAAARSHSVYLLGASADVVSKVASLVRARGVTVAGFNDGFWRKHMSDDEMAASIRATNPDLVFVALPSPFKENFLRDNLDAMNARLCVGVGGTFDVMAGVTTRAPKWMQKMGLEWLHRLAQEPKRMFMRYLVGNSKFIYYVGRGYWRKIKENS</sequence>
<gene>
    <name evidence="3" type="ORF">J2X01_002473</name>
</gene>
<keyword evidence="1 3" id="KW-0328">Glycosyltransferase</keyword>
<dbReference type="PANTHER" id="PTHR34136:SF1">
    <property type="entry name" value="UDP-N-ACETYL-D-MANNOSAMINURONIC ACID TRANSFERASE"/>
    <property type="match status" value="1"/>
</dbReference>
<reference evidence="3 4" key="1">
    <citation type="submission" date="2023-07" db="EMBL/GenBank/DDBJ databases">
        <title>Sorghum-associated microbial communities from plants grown in Nebraska, USA.</title>
        <authorList>
            <person name="Schachtman D."/>
        </authorList>
    </citation>
    <scope>NUCLEOTIDE SEQUENCE [LARGE SCALE GENOMIC DNA]</scope>
    <source>
        <strain evidence="3 4">BE167</strain>
    </source>
</reference>
<dbReference type="InterPro" id="IPR004629">
    <property type="entry name" value="WecG_TagA_CpsF"/>
</dbReference>
<protein>
    <submittedName>
        <fullName evidence="3">N-acetylglucosaminyldiphosphoundecaprenol N-acetyl-beta-D-mannosaminyltransferase</fullName>
        <ecNumber evidence="3">2.4.1.187</ecNumber>
    </submittedName>
</protein>
<evidence type="ECO:0000313" key="3">
    <source>
        <dbReference type="EMBL" id="MDR7083180.1"/>
    </source>
</evidence>
<proteinExistence type="predicted"/>
<dbReference type="NCBIfam" id="TIGR00696">
    <property type="entry name" value="wecG_tagA_cpsF"/>
    <property type="match status" value="1"/>
</dbReference>
<accession>A0ABU1UDH6</accession>